<sequence>MSVTTESGFCINRRVRCALGAIAQAVANVALARQRGGIFERLEHGII</sequence>
<dbReference type="AlphaFoldDB" id="A0A479ZY98"/>
<evidence type="ECO:0000313" key="2">
    <source>
        <dbReference type="Proteomes" id="UP000299794"/>
    </source>
</evidence>
<comment type="caution">
    <text evidence="1">The sequence shown here is derived from an EMBL/GenBank/DDBJ whole genome shotgun (WGS) entry which is preliminary data.</text>
</comment>
<name>A0A479ZY98_PLAAG</name>
<reference evidence="2" key="1">
    <citation type="submission" date="2019-02" db="EMBL/GenBank/DDBJ databases">
        <title>Draft genome sequence of Planktothrix agardhii NIES-905.</title>
        <authorList>
            <person name="Yamaguchi H."/>
            <person name="Suzuki S."/>
            <person name="Kawachi M."/>
        </authorList>
    </citation>
    <scope>NUCLEOTIDE SEQUENCE [LARGE SCALE GENOMIC DNA]</scope>
    <source>
        <strain evidence="2">CCAP 1459/11A</strain>
    </source>
</reference>
<accession>A0A479ZY98</accession>
<evidence type="ECO:0000313" key="1">
    <source>
        <dbReference type="EMBL" id="GCL34814.1"/>
    </source>
</evidence>
<gene>
    <name evidence="1" type="ORF">PA905_17940</name>
</gene>
<dbReference type="EMBL" id="BJCD01000026">
    <property type="protein sequence ID" value="GCL34814.1"/>
    <property type="molecule type" value="Genomic_DNA"/>
</dbReference>
<protein>
    <submittedName>
        <fullName evidence="1">Uncharacterized protein</fullName>
    </submittedName>
</protein>
<dbReference type="Proteomes" id="UP000299794">
    <property type="component" value="Unassembled WGS sequence"/>
</dbReference>
<dbReference type="RefSeq" id="WP_158295758.1">
    <property type="nucleotide sequence ID" value="NZ_BJCD01000026.1"/>
</dbReference>
<organism evidence="1 2">
    <name type="scientific">Planktothrix agardhii CCAP 1459/11A</name>
    <dbReference type="NCBI Taxonomy" id="282420"/>
    <lineage>
        <taxon>Bacteria</taxon>
        <taxon>Bacillati</taxon>
        <taxon>Cyanobacteriota</taxon>
        <taxon>Cyanophyceae</taxon>
        <taxon>Oscillatoriophycideae</taxon>
        <taxon>Oscillatoriales</taxon>
        <taxon>Microcoleaceae</taxon>
        <taxon>Planktothrix</taxon>
    </lineage>
</organism>
<proteinExistence type="predicted"/>